<evidence type="ECO:0000313" key="1">
    <source>
        <dbReference type="EMBL" id="CAI4033879.1"/>
    </source>
</evidence>
<keyword evidence="2" id="KW-1185">Reference proteome</keyword>
<protein>
    <recommendedName>
        <fullName evidence="3">Addiction module component</fullName>
    </recommendedName>
</protein>
<dbReference type="EMBL" id="OX365700">
    <property type="protein sequence ID" value="CAI4033879.1"/>
    <property type="molecule type" value="Genomic_DNA"/>
</dbReference>
<evidence type="ECO:0000313" key="2">
    <source>
        <dbReference type="Proteomes" id="UP001179121"/>
    </source>
</evidence>
<evidence type="ECO:0008006" key="3">
    <source>
        <dbReference type="Google" id="ProtNLM"/>
    </source>
</evidence>
<dbReference type="AlphaFoldDB" id="A0AA86N3B4"/>
<accession>A0AA86N3B4</accession>
<gene>
    <name evidence="1" type="ORF">DNFV4_04321</name>
</gene>
<dbReference type="KEGG" id="nti:DNFV4_04321"/>
<organism evidence="1 2">
    <name type="scientific">Nitrospira tepida</name>
    <dbReference type="NCBI Taxonomy" id="2973512"/>
    <lineage>
        <taxon>Bacteria</taxon>
        <taxon>Pseudomonadati</taxon>
        <taxon>Nitrospirota</taxon>
        <taxon>Nitrospiria</taxon>
        <taxon>Nitrospirales</taxon>
        <taxon>Nitrospiraceae</taxon>
        <taxon>Nitrospira</taxon>
    </lineage>
</organism>
<reference evidence="1" key="1">
    <citation type="submission" date="2022-10" db="EMBL/GenBank/DDBJ databases">
        <authorList>
            <person name="Koch H."/>
        </authorList>
    </citation>
    <scope>NUCLEOTIDE SEQUENCE</scope>
    <source>
        <strain evidence="1">DNF</strain>
    </source>
</reference>
<dbReference type="Proteomes" id="UP001179121">
    <property type="component" value="Chromosome"/>
</dbReference>
<name>A0AA86N3B4_9BACT</name>
<dbReference type="RefSeq" id="WP_289271305.1">
    <property type="nucleotide sequence ID" value="NZ_OX365700.1"/>
</dbReference>
<sequence>MTKAIETAIKLLETLPESTQEHLVEELRRLALDAQDEAKWDELFARSDRLQAAARKARQEIAAGNASDMDFDRL</sequence>
<proteinExistence type="predicted"/>